<dbReference type="EMBL" id="JAUSUF010000001">
    <property type="protein sequence ID" value="MDQ0148177.1"/>
    <property type="molecule type" value="Genomic_DNA"/>
</dbReference>
<reference evidence="1 2" key="1">
    <citation type="submission" date="2023-07" db="EMBL/GenBank/DDBJ databases">
        <title>Genomic Encyclopedia of Type Strains, Phase IV (KMG-IV): sequencing the most valuable type-strain genomes for metagenomic binning, comparative biology and taxonomic classification.</title>
        <authorList>
            <person name="Goeker M."/>
        </authorList>
    </citation>
    <scope>NUCLEOTIDE SEQUENCE [LARGE SCALE GENOMIC DNA]</scope>
    <source>
        <strain evidence="1 2">DSM 20694</strain>
    </source>
</reference>
<dbReference type="Gene3D" id="3.30.1780.10">
    <property type="entry name" value="ornithine cyclodeaminase, domain 1"/>
    <property type="match status" value="1"/>
</dbReference>
<dbReference type="InterPro" id="IPR036291">
    <property type="entry name" value="NAD(P)-bd_dom_sf"/>
</dbReference>
<proteinExistence type="predicted"/>
<sequence length="329" mass="36084">MLLLSRKDIEKVFTMRDSIEGVKDAFKIFSEGKSVVPLRTKIQCPKYNGVFLFMPAYVEDIDYSSMKIVNIFPKNFENGKPTAPAQVFLIDGTNGIVKAVLDGTYITKLRTGAASGAAFDLFAKKDCKIGALIGTGGQASSQLAGMLTARNLHEVRIFDLNSKKLKEFVSDMNKKFSKLNTKIIAAKSSDEAILNADLIITVTPSTKPVFDGNNVKKGATISCVGSYQPNMQEMDPIILKRASKIYFDSMDAVLAESGDIIIPLNNKTITKEDFTGEIGDYILGKILGRENDDEIIVFKTVGIGTQDLITAKYIYEKALEKGIGLSWES</sequence>
<dbReference type="InterPro" id="IPR003462">
    <property type="entry name" value="ODC_Mu_crystall"/>
</dbReference>
<evidence type="ECO:0000313" key="2">
    <source>
        <dbReference type="Proteomes" id="UP001228504"/>
    </source>
</evidence>
<dbReference type="PANTHER" id="PTHR13812">
    <property type="entry name" value="KETIMINE REDUCTASE MU-CRYSTALLIN"/>
    <property type="match status" value="1"/>
</dbReference>
<evidence type="ECO:0000313" key="1">
    <source>
        <dbReference type="EMBL" id="MDQ0148177.1"/>
    </source>
</evidence>
<dbReference type="GO" id="GO:0008473">
    <property type="term" value="F:ornithine cyclodeaminase activity"/>
    <property type="evidence" value="ECO:0007669"/>
    <property type="project" value="UniProtKB-EC"/>
</dbReference>
<organism evidence="1 2">
    <name type="scientific">Eubacterium multiforme</name>
    <dbReference type="NCBI Taxonomy" id="83339"/>
    <lineage>
        <taxon>Bacteria</taxon>
        <taxon>Bacillati</taxon>
        <taxon>Bacillota</taxon>
        <taxon>Clostridia</taxon>
        <taxon>Eubacteriales</taxon>
        <taxon>Eubacteriaceae</taxon>
        <taxon>Eubacterium</taxon>
    </lineage>
</organism>
<dbReference type="InterPro" id="IPR023401">
    <property type="entry name" value="ODC_N"/>
</dbReference>
<dbReference type="Pfam" id="PF02423">
    <property type="entry name" value="OCD_Mu_crystall"/>
    <property type="match status" value="1"/>
</dbReference>
<dbReference type="Proteomes" id="UP001228504">
    <property type="component" value="Unassembled WGS sequence"/>
</dbReference>
<protein>
    <submittedName>
        <fullName evidence="1">Ornithine cyclodeaminase</fullName>
        <ecNumber evidence="1">4.3.1.12</ecNumber>
    </submittedName>
</protein>
<keyword evidence="2" id="KW-1185">Reference proteome</keyword>
<dbReference type="RefSeq" id="WP_307481798.1">
    <property type="nucleotide sequence ID" value="NZ_JAUSUF010000001.1"/>
</dbReference>
<name>A0ABT9UNF8_9FIRM</name>
<dbReference type="PANTHER" id="PTHR13812:SF19">
    <property type="entry name" value="KETIMINE REDUCTASE MU-CRYSTALLIN"/>
    <property type="match status" value="1"/>
</dbReference>
<dbReference type="SUPFAM" id="SSF51735">
    <property type="entry name" value="NAD(P)-binding Rossmann-fold domains"/>
    <property type="match status" value="1"/>
</dbReference>
<gene>
    <name evidence="1" type="ORF">J2S18_000094</name>
</gene>
<dbReference type="Gene3D" id="3.40.50.720">
    <property type="entry name" value="NAD(P)-binding Rossmann-like Domain"/>
    <property type="match status" value="1"/>
</dbReference>
<dbReference type="PIRSF" id="PIRSF001439">
    <property type="entry name" value="CryM"/>
    <property type="match status" value="1"/>
</dbReference>
<dbReference type="EC" id="4.3.1.12" evidence="1"/>
<keyword evidence="1" id="KW-0456">Lyase</keyword>
<dbReference type="NCBIfam" id="NF006379">
    <property type="entry name" value="PRK08618.1"/>
    <property type="match status" value="1"/>
</dbReference>
<accession>A0ABT9UNF8</accession>
<comment type="caution">
    <text evidence="1">The sequence shown here is derived from an EMBL/GenBank/DDBJ whole genome shotgun (WGS) entry which is preliminary data.</text>
</comment>